<comment type="caution">
    <text evidence="1">The sequence shown here is derived from an EMBL/GenBank/DDBJ whole genome shotgun (WGS) entry which is preliminary data.</text>
</comment>
<reference evidence="1 2" key="1">
    <citation type="submission" date="2019-03" db="EMBL/GenBank/DDBJ databases">
        <title>Single cell metagenomics reveals metabolic interactions within the superorganism composed of flagellate Streblomastix strix and complex community of Bacteroidetes bacteria on its surface.</title>
        <authorList>
            <person name="Treitli S.C."/>
            <person name="Kolisko M."/>
            <person name="Husnik F."/>
            <person name="Keeling P."/>
            <person name="Hampl V."/>
        </authorList>
    </citation>
    <scope>NUCLEOTIDE SEQUENCE [LARGE SCALE GENOMIC DNA]</scope>
    <source>
        <strain evidence="1">ST1C</strain>
    </source>
</reference>
<sequence length="78" mass="8810">MQDSIFSSCVTSMNITDTETKGGILHLFREDIKVGIISCEFRRCKILGRYMIYIGWTGDDSNYSAVKTIMISDSIFAD</sequence>
<gene>
    <name evidence="1" type="ORF">EZS28_045200</name>
</gene>
<proteinExistence type="predicted"/>
<name>A0A5J4TN86_9EUKA</name>
<protein>
    <submittedName>
        <fullName evidence="1">Uncharacterized protein</fullName>
    </submittedName>
</protein>
<dbReference type="EMBL" id="SNRW01028646">
    <property type="protein sequence ID" value="KAA6359273.1"/>
    <property type="molecule type" value="Genomic_DNA"/>
</dbReference>
<accession>A0A5J4TN86</accession>
<dbReference type="Proteomes" id="UP000324800">
    <property type="component" value="Unassembled WGS sequence"/>
</dbReference>
<dbReference type="AlphaFoldDB" id="A0A5J4TN86"/>
<evidence type="ECO:0000313" key="1">
    <source>
        <dbReference type="EMBL" id="KAA6359273.1"/>
    </source>
</evidence>
<organism evidence="1 2">
    <name type="scientific">Streblomastix strix</name>
    <dbReference type="NCBI Taxonomy" id="222440"/>
    <lineage>
        <taxon>Eukaryota</taxon>
        <taxon>Metamonada</taxon>
        <taxon>Preaxostyla</taxon>
        <taxon>Oxymonadida</taxon>
        <taxon>Streblomastigidae</taxon>
        <taxon>Streblomastix</taxon>
    </lineage>
</organism>
<evidence type="ECO:0000313" key="2">
    <source>
        <dbReference type="Proteomes" id="UP000324800"/>
    </source>
</evidence>